<organism evidence="7 8">
    <name type="scientific">Colocasia esculenta</name>
    <name type="common">Wild taro</name>
    <name type="synonym">Arum esculentum</name>
    <dbReference type="NCBI Taxonomy" id="4460"/>
    <lineage>
        <taxon>Eukaryota</taxon>
        <taxon>Viridiplantae</taxon>
        <taxon>Streptophyta</taxon>
        <taxon>Embryophyta</taxon>
        <taxon>Tracheophyta</taxon>
        <taxon>Spermatophyta</taxon>
        <taxon>Magnoliopsida</taxon>
        <taxon>Liliopsida</taxon>
        <taxon>Araceae</taxon>
        <taxon>Aroideae</taxon>
        <taxon>Colocasieae</taxon>
        <taxon>Colocasia</taxon>
    </lineage>
</organism>
<gene>
    <name evidence="7" type="ORF">Taro_014739</name>
</gene>
<dbReference type="Gene3D" id="1.10.510.10">
    <property type="entry name" value="Transferase(Phosphotransferase) domain 1"/>
    <property type="match status" value="1"/>
</dbReference>
<name>A0A843U9S6_COLES</name>
<dbReference type="Gene3D" id="3.30.200.20">
    <property type="entry name" value="Phosphorylase Kinase, domain 1"/>
    <property type="match status" value="1"/>
</dbReference>
<feature type="compositionally biased region" description="Basic and acidic residues" evidence="5">
    <location>
        <begin position="81"/>
        <end position="96"/>
    </location>
</feature>
<sequence length="460" mass="51864">MPANSSPPPAAMGIFLFPSLLPPCTKEEAKARKHPPKKPAETHSTFRHPSCSSQKSVVFPAGQMPAPPRSRYRCPIKSHRGGNESGRREQLETDQRSRRKSHMPLFVTCRNPHRSKPFCVSSEGWILWRQFGITIALGDVSGERSRASKEMVQSSNVLQDYFSGHLRTVSYFDYRTLRKATRNFDPKDQLGRGGFGPVYKGTLDDGRVVAVKRLSFEKSQQGESEFLAEVRVITNIQHKNLVRLMGCCSNGTQRLLVYEYMKNRSLDRVLYGTSCTFLSWEIRVQIILGIARGLQGYTAPEYAMRGELSEKADIYSFGVLVLEIISSRRNTDLTLPPEMQYLPAYAWKLFEGSKVLELVDPKLQADGVAENDILKVCHVAFLCLQLHPALRPPMSEIVAMLTCKNEPTAIPLKPTFLLPGRQYDQTQSWESISKILFSPLQEFSASTPDNVSHAWESGFM</sequence>
<evidence type="ECO:0000256" key="4">
    <source>
        <dbReference type="ARBA" id="ARBA00022840"/>
    </source>
</evidence>
<dbReference type="PANTHER" id="PTHR47973">
    <property type="entry name" value="CYSTEINE-RICH RECEPTOR-LIKE PROTEIN KINASE 3"/>
    <property type="match status" value="1"/>
</dbReference>
<evidence type="ECO:0000259" key="6">
    <source>
        <dbReference type="PROSITE" id="PS50011"/>
    </source>
</evidence>
<evidence type="ECO:0000256" key="3">
    <source>
        <dbReference type="ARBA" id="ARBA00022777"/>
    </source>
</evidence>
<dbReference type="PROSITE" id="PS50011">
    <property type="entry name" value="PROTEIN_KINASE_DOM"/>
    <property type="match status" value="1"/>
</dbReference>
<keyword evidence="4" id="KW-0067">ATP-binding</keyword>
<dbReference type="InterPro" id="IPR001245">
    <property type="entry name" value="Ser-Thr/Tyr_kinase_cat_dom"/>
</dbReference>
<dbReference type="InterPro" id="IPR011009">
    <property type="entry name" value="Kinase-like_dom_sf"/>
</dbReference>
<dbReference type="OrthoDB" id="4062651at2759"/>
<dbReference type="AlphaFoldDB" id="A0A843U9S6"/>
<dbReference type="GO" id="GO:0004672">
    <property type="term" value="F:protein kinase activity"/>
    <property type="evidence" value="ECO:0007669"/>
    <property type="project" value="InterPro"/>
</dbReference>
<dbReference type="InterPro" id="IPR052059">
    <property type="entry name" value="CR_Ser/Thr_kinase"/>
</dbReference>
<accession>A0A843U9S6</accession>
<feature type="compositionally biased region" description="Basic residues" evidence="5">
    <location>
        <begin position="70"/>
        <end position="80"/>
    </location>
</feature>
<dbReference type="FunFam" id="3.30.200.20:FF:000327">
    <property type="entry name" value="Cysteine-rich receptor-like protein kinase 10"/>
    <property type="match status" value="1"/>
</dbReference>
<keyword evidence="8" id="KW-1185">Reference proteome</keyword>
<dbReference type="Proteomes" id="UP000652761">
    <property type="component" value="Unassembled WGS sequence"/>
</dbReference>
<keyword evidence="3" id="KW-0418">Kinase</keyword>
<comment type="caution">
    <text evidence="7">The sequence shown here is derived from an EMBL/GenBank/DDBJ whole genome shotgun (WGS) entry which is preliminary data.</text>
</comment>
<dbReference type="InterPro" id="IPR000719">
    <property type="entry name" value="Prot_kinase_dom"/>
</dbReference>
<keyword evidence="2" id="KW-0547">Nucleotide-binding</keyword>
<evidence type="ECO:0000313" key="7">
    <source>
        <dbReference type="EMBL" id="MQL82262.1"/>
    </source>
</evidence>
<keyword evidence="1" id="KW-0808">Transferase</keyword>
<evidence type="ECO:0000256" key="2">
    <source>
        <dbReference type="ARBA" id="ARBA00022741"/>
    </source>
</evidence>
<dbReference type="EMBL" id="NMUH01000621">
    <property type="protein sequence ID" value="MQL82262.1"/>
    <property type="molecule type" value="Genomic_DNA"/>
</dbReference>
<evidence type="ECO:0000313" key="8">
    <source>
        <dbReference type="Proteomes" id="UP000652761"/>
    </source>
</evidence>
<feature type="region of interest" description="Disordered" evidence="5">
    <location>
        <begin position="25"/>
        <end position="100"/>
    </location>
</feature>
<reference evidence="7" key="1">
    <citation type="submission" date="2017-07" db="EMBL/GenBank/DDBJ databases">
        <title>Taro Niue Genome Assembly and Annotation.</title>
        <authorList>
            <person name="Atibalentja N."/>
            <person name="Keating K."/>
            <person name="Fields C.J."/>
        </authorList>
    </citation>
    <scope>NUCLEOTIDE SEQUENCE</scope>
    <source>
        <strain evidence="7">Niue_2</strain>
        <tissue evidence="7">Leaf</tissue>
    </source>
</reference>
<dbReference type="GO" id="GO:0005524">
    <property type="term" value="F:ATP binding"/>
    <property type="evidence" value="ECO:0007669"/>
    <property type="project" value="UniProtKB-KW"/>
</dbReference>
<evidence type="ECO:0000256" key="5">
    <source>
        <dbReference type="SAM" id="MobiDB-lite"/>
    </source>
</evidence>
<proteinExistence type="predicted"/>
<dbReference type="Pfam" id="PF07714">
    <property type="entry name" value="PK_Tyr_Ser-Thr"/>
    <property type="match status" value="2"/>
</dbReference>
<dbReference type="SUPFAM" id="SSF56112">
    <property type="entry name" value="Protein kinase-like (PK-like)"/>
    <property type="match status" value="1"/>
</dbReference>
<feature type="domain" description="Protein kinase" evidence="6">
    <location>
        <begin position="184"/>
        <end position="460"/>
    </location>
</feature>
<evidence type="ECO:0000256" key="1">
    <source>
        <dbReference type="ARBA" id="ARBA00022679"/>
    </source>
</evidence>
<protein>
    <recommendedName>
        <fullName evidence="6">Protein kinase domain-containing protein</fullName>
    </recommendedName>
</protein>